<dbReference type="CDD" id="cd04630">
    <property type="entry name" value="CBS_pair_bac"/>
    <property type="match status" value="1"/>
</dbReference>
<feature type="domain" description="CBS" evidence="3">
    <location>
        <begin position="75"/>
        <end position="129"/>
    </location>
</feature>
<dbReference type="Pfam" id="PF00571">
    <property type="entry name" value="CBS"/>
    <property type="match status" value="2"/>
</dbReference>
<keyword evidence="4" id="KW-0808">Transferase</keyword>
<sequence>MRLVKDVMITDVVTISPFAKMREALSLMKRHKIKSLVVDKQNQHDAFGLITYSDILKTVIAEEGDIDLLNVYDICAKPVIAVGEELAIQHVATLMTTHRVKRLLVVHNNDLVGMVAMNDIMEKLLSEIE</sequence>
<feature type="domain" description="CBS" evidence="3">
    <location>
        <begin position="8"/>
        <end position="66"/>
    </location>
</feature>
<evidence type="ECO:0000256" key="2">
    <source>
        <dbReference type="PROSITE-ProRule" id="PRU00703"/>
    </source>
</evidence>
<protein>
    <submittedName>
        <fullName evidence="4">Histidine kinase</fullName>
    </submittedName>
</protein>
<dbReference type="AlphaFoldDB" id="A0A2T4CVY4"/>
<dbReference type="GO" id="GO:0016301">
    <property type="term" value="F:kinase activity"/>
    <property type="evidence" value="ECO:0007669"/>
    <property type="project" value="UniProtKB-KW"/>
</dbReference>
<organism evidence="4">
    <name type="scientific">Pseudidiomarina aestuarii</name>
    <dbReference type="NCBI Taxonomy" id="624146"/>
    <lineage>
        <taxon>Bacteria</taxon>
        <taxon>Pseudomonadati</taxon>
        <taxon>Pseudomonadota</taxon>
        <taxon>Gammaproteobacteria</taxon>
        <taxon>Alteromonadales</taxon>
        <taxon>Idiomarinaceae</taxon>
        <taxon>Pseudidiomarina</taxon>
    </lineage>
</organism>
<dbReference type="Gene3D" id="3.10.580.10">
    <property type="entry name" value="CBS-domain"/>
    <property type="match status" value="1"/>
</dbReference>
<proteinExistence type="predicted"/>
<dbReference type="PROSITE" id="PS51371">
    <property type="entry name" value="CBS"/>
    <property type="match status" value="2"/>
</dbReference>
<keyword evidence="1 2" id="KW-0129">CBS domain</keyword>
<evidence type="ECO:0000313" key="4">
    <source>
        <dbReference type="EMBL" id="PTB85724.1"/>
    </source>
</evidence>
<evidence type="ECO:0000259" key="3">
    <source>
        <dbReference type="PROSITE" id="PS51371"/>
    </source>
</evidence>
<gene>
    <name evidence="4" type="ORF">C9940_05105</name>
</gene>
<keyword evidence="4" id="KW-0418">Kinase</keyword>
<dbReference type="InterPro" id="IPR051257">
    <property type="entry name" value="Diverse_CBS-Domain"/>
</dbReference>
<name>A0A2T4CVY4_9GAMM</name>
<accession>A0A2T4CVY4</accession>
<dbReference type="SUPFAM" id="SSF54631">
    <property type="entry name" value="CBS-domain pair"/>
    <property type="match status" value="1"/>
</dbReference>
<dbReference type="PANTHER" id="PTHR43080:SF2">
    <property type="entry name" value="CBS DOMAIN-CONTAINING PROTEIN"/>
    <property type="match status" value="1"/>
</dbReference>
<dbReference type="InterPro" id="IPR046342">
    <property type="entry name" value="CBS_dom_sf"/>
</dbReference>
<dbReference type="PANTHER" id="PTHR43080">
    <property type="entry name" value="CBS DOMAIN-CONTAINING PROTEIN CBSX3, MITOCHONDRIAL"/>
    <property type="match status" value="1"/>
</dbReference>
<evidence type="ECO:0000256" key="1">
    <source>
        <dbReference type="ARBA" id="ARBA00023122"/>
    </source>
</evidence>
<comment type="caution">
    <text evidence="4">The sequence shown here is derived from an EMBL/GenBank/DDBJ whole genome shotgun (WGS) entry which is preliminary data.</text>
</comment>
<dbReference type="SMART" id="SM00116">
    <property type="entry name" value="CBS"/>
    <property type="match status" value="2"/>
</dbReference>
<reference evidence="4" key="1">
    <citation type="submission" date="2018-03" db="EMBL/GenBank/DDBJ databases">
        <title>Cross-interface Injection: A General Nanoliter Liquid Handling Method Applied to Single Cells Genome Amplification Automated Nanoliter Liquid Handling Applied to Single Cell Multiple Displacement Amplification.</title>
        <authorList>
            <person name="Yun J."/>
            <person name="Xu P."/>
            <person name="Xu J."/>
            <person name="Dai X."/>
            <person name="Wang Y."/>
            <person name="Zheng X."/>
            <person name="Cao C."/>
            <person name="Yi Q."/>
            <person name="Zhu Y."/>
            <person name="Wang L."/>
            <person name="Dong Z."/>
            <person name="Huang Y."/>
            <person name="Huang L."/>
            <person name="Du W."/>
        </authorList>
    </citation>
    <scope>NUCLEOTIDE SEQUENCE [LARGE SCALE GENOMIC DNA]</scope>
    <source>
        <strain evidence="4">Z-D3-2</strain>
    </source>
</reference>
<dbReference type="EMBL" id="PYVN01000096">
    <property type="protein sequence ID" value="PTB85724.1"/>
    <property type="molecule type" value="Genomic_DNA"/>
</dbReference>
<dbReference type="InterPro" id="IPR000644">
    <property type="entry name" value="CBS_dom"/>
</dbReference>